<evidence type="ECO:0000313" key="2">
    <source>
        <dbReference type="Proteomes" id="UP001060260"/>
    </source>
</evidence>
<name>A0AA94XYM4_9BACE</name>
<proteinExistence type="predicted"/>
<gene>
    <name evidence="1" type="ORF">NXW23_11565</name>
</gene>
<sequence>MRTYIFEYNESDGNFHQNHNGIEQGTNGYQTVCETYEYIWDPFSRMLHRRYNFYSNERPSFATIQTEWGNYLLLRKDIEDYKKLNNID</sequence>
<dbReference type="AlphaFoldDB" id="A0AA94XYM4"/>
<reference evidence="1" key="1">
    <citation type="submission" date="2022-08" db="EMBL/GenBank/DDBJ databases">
        <title>Genome Sequencing of Bacteroides fragilis Group Isolates with Nanopore Technology.</title>
        <authorList>
            <person name="Tisza M.J."/>
            <person name="Smith D."/>
            <person name="Dekker J.P."/>
        </authorList>
    </citation>
    <scope>NUCLEOTIDE SEQUENCE</scope>
    <source>
        <strain evidence="1">BFG-474</strain>
    </source>
</reference>
<protein>
    <submittedName>
        <fullName evidence="1">Uncharacterized protein</fullName>
    </submittedName>
</protein>
<dbReference type="EMBL" id="CP103166">
    <property type="protein sequence ID" value="UVQ95062.1"/>
    <property type="molecule type" value="Genomic_DNA"/>
</dbReference>
<organism evidence="1 2">
    <name type="scientific">Bacteroides caccae</name>
    <dbReference type="NCBI Taxonomy" id="47678"/>
    <lineage>
        <taxon>Bacteria</taxon>
        <taxon>Pseudomonadati</taxon>
        <taxon>Bacteroidota</taxon>
        <taxon>Bacteroidia</taxon>
        <taxon>Bacteroidales</taxon>
        <taxon>Bacteroidaceae</taxon>
        <taxon>Bacteroides</taxon>
    </lineage>
</organism>
<evidence type="ECO:0000313" key="1">
    <source>
        <dbReference type="EMBL" id="UVQ95062.1"/>
    </source>
</evidence>
<dbReference type="Proteomes" id="UP001060260">
    <property type="component" value="Chromosome"/>
</dbReference>
<accession>A0AA94XYM4</accession>